<proteinExistence type="predicted"/>
<evidence type="ECO:0000256" key="2">
    <source>
        <dbReference type="SAM" id="SignalP"/>
    </source>
</evidence>
<accession>A0ABQ4Q956</accession>
<organism evidence="3 4">
    <name type="scientific">Noviherbaspirillum aridicola</name>
    <dbReference type="NCBI Taxonomy" id="2849687"/>
    <lineage>
        <taxon>Bacteria</taxon>
        <taxon>Pseudomonadati</taxon>
        <taxon>Pseudomonadota</taxon>
        <taxon>Betaproteobacteria</taxon>
        <taxon>Burkholderiales</taxon>
        <taxon>Oxalobacteraceae</taxon>
        <taxon>Noviherbaspirillum</taxon>
    </lineage>
</organism>
<feature type="chain" id="PRO_5045748180" evidence="2">
    <location>
        <begin position="19"/>
        <end position="552"/>
    </location>
</feature>
<name>A0ABQ4Q956_9BURK</name>
<keyword evidence="2" id="KW-0732">Signal</keyword>
<gene>
    <name evidence="3" type="ORF">NCCP691_37440</name>
</gene>
<evidence type="ECO:0000256" key="1">
    <source>
        <dbReference type="SAM" id="MobiDB-lite"/>
    </source>
</evidence>
<protein>
    <submittedName>
        <fullName evidence="3">Uncharacterized protein</fullName>
    </submittedName>
</protein>
<reference evidence="3 4" key="1">
    <citation type="journal article" date="2022" name="Int. J. Syst. Evol. Microbiol.">
        <title>Noviherbaspirillum aridicola sp. nov., isolated from an arid soil in Pakistan.</title>
        <authorList>
            <person name="Khan I.U."/>
            <person name="Saqib M."/>
            <person name="Amin A."/>
            <person name="Hussain F."/>
            <person name="Li L."/>
            <person name="Liu Y.H."/>
            <person name="Fang B.Z."/>
            <person name="Ahmed I."/>
            <person name="Li W.J."/>
        </authorList>
    </citation>
    <scope>NUCLEOTIDE SEQUENCE [LARGE SCALE GENOMIC DNA]</scope>
    <source>
        <strain evidence="3 4">NCCP-691</strain>
    </source>
</reference>
<comment type="caution">
    <text evidence="3">The sequence shown here is derived from an EMBL/GenBank/DDBJ whole genome shotgun (WGS) entry which is preliminary data.</text>
</comment>
<feature type="signal peptide" evidence="2">
    <location>
        <begin position="1"/>
        <end position="18"/>
    </location>
</feature>
<dbReference type="EMBL" id="BPMK01000020">
    <property type="protein sequence ID" value="GIZ53730.1"/>
    <property type="molecule type" value="Genomic_DNA"/>
</dbReference>
<keyword evidence="4" id="KW-1185">Reference proteome</keyword>
<feature type="region of interest" description="Disordered" evidence="1">
    <location>
        <begin position="92"/>
        <end position="113"/>
    </location>
</feature>
<sequence length="552" mass="59515">MRICLPLLIAFAVNLSHAASLHSCPAGVQAAGSHEARITLPDGGARRVFVSGEESIAGCRSMRLPVPLESIAGLRPLASGDPGETLFLHGPADGQGSEIESVSAAGSDSPPGGRTMPLREDLLAHLRLQTFGSEERAQAELADGRLRLHCGAGGKPAGVILRGPWAATRARADIVLQASGNGRFALQVLDEAAAARGEAHALGAFDAGAPARHAISLPPTRYDPAAWQGFVLVCPPDAASLQVDALRVMPRAGDVAGRSAWVWDARAWRERPQEVFAHAQRHALRTLFVSVPVREGRVDDPQALAAFIRRAGALGLSVWSVDGDAQMVLPQEHAPSAARVRAYADYNRSVEAAARLQGAQFDVEHYLLPGYELDAQAWDRRYLELARALHEAAGGLPLEFVMPFWWADKQALLQGLAPLASGLTVMDYRTRREEILALAQPFLDWGVRHGRRVRIALEAGPVAPERQHRFTRAGSGELWLLDFERTPVLLLLTAPRPNPGGIAYRRVSSRILDGSATTFHGDPGRLLRMLPELEGELSAWTSFGGIALHELK</sequence>
<evidence type="ECO:0000313" key="4">
    <source>
        <dbReference type="Proteomes" id="UP000887222"/>
    </source>
</evidence>
<dbReference type="Proteomes" id="UP000887222">
    <property type="component" value="Unassembled WGS sequence"/>
</dbReference>
<evidence type="ECO:0000313" key="3">
    <source>
        <dbReference type="EMBL" id="GIZ53730.1"/>
    </source>
</evidence>